<dbReference type="CDD" id="cd04667">
    <property type="entry name" value="NUDIX_Hydrolase"/>
    <property type="match status" value="1"/>
</dbReference>
<proteinExistence type="inferred from homology"/>
<dbReference type="OrthoDB" id="9791228at2"/>
<dbReference type="GO" id="GO:0016787">
    <property type="term" value="F:hydrolase activity"/>
    <property type="evidence" value="ECO:0007669"/>
    <property type="project" value="UniProtKB-KW"/>
</dbReference>
<evidence type="ECO:0000313" key="5">
    <source>
        <dbReference type="EMBL" id="SDR32618.1"/>
    </source>
</evidence>
<protein>
    <submittedName>
        <fullName evidence="5">8-oxo-dGTP diphosphatase</fullName>
    </submittedName>
</protein>
<comment type="similarity">
    <text evidence="3">Belongs to the Nudix hydrolase family.</text>
</comment>
<organism evidence="5 6">
    <name type="scientific">Paraburkholderia fungorum</name>
    <dbReference type="NCBI Taxonomy" id="134537"/>
    <lineage>
        <taxon>Bacteria</taxon>
        <taxon>Pseudomonadati</taxon>
        <taxon>Pseudomonadota</taxon>
        <taxon>Betaproteobacteria</taxon>
        <taxon>Burkholderiales</taxon>
        <taxon>Burkholderiaceae</taxon>
        <taxon>Paraburkholderia</taxon>
    </lineage>
</organism>
<sequence length="136" mass="15453">MKRRATVICEREGNVLLVARERGRWAFPGGRQKAGEEIASTAIRELEEETGLHVSSSHYLFQFRGLRTRHFVFIVRLPEHAEPVPSNEIARCQWVKLKDLAKLEASIPTKGIAEIFLRQSRSSGQPQDKSIQTLTT</sequence>
<dbReference type="InterPro" id="IPR020084">
    <property type="entry name" value="NUDIX_hydrolase_CS"/>
</dbReference>
<evidence type="ECO:0000256" key="2">
    <source>
        <dbReference type="ARBA" id="ARBA00022801"/>
    </source>
</evidence>
<feature type="domain" description="Nudix hydrolase" evidence="4">
    <location>
        <begin position="1"/>
        <end position="118"/>
    </location>
</feature>
<dbReference type="Pfam" id="PF00293">
    <property type="entry name" value="NUDIX"/>
    <property type="match status" value="1"/>
</dbReference>
<reference evidence="6" key="1">
    <citation type="submission" date="2016-10" db="EMBL/GenBank/DDBJ databases">
        <authorList>
            <person name="Varghese N."/>
        </authorList>
    </citation>
    <scope>NUCLEOTIDE SEQUENCE [LARGE SCALE GENOMIC DNA]</scope>
    <source>
        <strain evidence="6">GAS106B</strain>
    </source>
</reference>
<dbReference type="InterPro" id="IPR020476">
    <property type="entry name" value="Nudix_hydrolase"/>
</dbReference>
<keyword evidence="6" id="KW-1185">Reference proteome</keyword>
<dbReference type="AlphaFoldDB" id="A0A1H1I5H1"/>
<dbReference type="PROSITE" id="PS51462">
    <property type="entry name" value="NUDIX"/>
    <property type="match status" value="1"/>
</dbReference>
<gene>
    <name evidence="5" type="ORF">SAMN05443245_4656</name>
</gene>
<evidence type="ECO:0000256" key="3">
    <source>
        <dbReference type="RuleBase" id="RU003476"/>
    </source>
</evidence>
<dbReference type="PROSITE" id="PS00893">
    <property type="entry name" value="NUDIX_BOX"/>
    <property type="match status" value="1"/>
</dbReference>
<keyword evidence="2 3" id="KW-0378">Hydrolase</keyword>
<dbReference type="RefSeq" id="WP_074769000.1">
    <property type="nucleotide sequence ID" value="NZ_FNKP01000002.1"/>
</dbReference>
<dbReference type="InterPro" id="IPR015797">
    <property type="entry name" value="NUDIX_hydrolase-like_dom_sf"/>
</dbReference>
<dbReference type="PANTHER" id="PTHR43046">
    <property type="entry name" value="GDP-MANNOSE MANNOSYL HYDROLASE"/>
    <property type="match status" value="1"/>
</dbReference>
<evidence type="ECO:0000256" key="1">
    <source>
        <dbReference type="ARBA" id="ARBA00001946"/>
    </source>
</evidence>
<accession>A0A1H1I5H1</accession>
<name>A0A1H1I5H1_9BURK</name>
<comment type="cofactor">
    <cofactor evidence="1">
        <name>Mg(2+)</name>
        <dbReference type="ChEBI" id="CHEBI:18420"/>
    </cofactor>
</comment>
<evidence type="ECO:0000259" key="4">
    <source>
        <dbReference type="PROSITE" id="PS51462"/>
    </source>
</evidence>
<dbReference type="EMBL" id="FNKP01000002">
    <property type="protein sequence ID" value="SDR32618.1"/>
    <property type="molecule type" value="Genomic_DNA"/>
</dbReference>
<evidence type="ECO:0000313" key="6">
    <source>
        <dbReference type="Proteomes" id="UP000183487"/>
    </source>
</evidence>
<dbReference type="Proteomes" id="UP000183487">
    <property type="component" value="Unassembled WGS sequence"/>
</dbReference>
<dbReference type="SUPFAM" id="SSF55811">
    <property type="entry name" value="Nudix"/>
    <property type="match status" value="1"/>
</dbReference>
<dbReference type="PRINTS" id="PR00502">
    <property type="entry name" value="NUDIXFAMILY"/>
</dbReference>
<dbReference type="Gene3D" id="3.90.79.10">
    <property type="entry name" value="Nucleoside Triphosphate Pyrophosphohydrolase"/>
    <property type="match status" value="1"/>
</dbReference>
<dbReference type="PANTHER" id="PTHR43046:SF14">
    <property type="entry name" value="MUTT_NUDIX FAMILY PROTEIN"/>
    <property type="match status" value="1"/>
</dbReference>
<dbReference type="InterPro" id="IPR000086">
    <property type="entry name" value="NUDIX_hydrolase_dom"/>
</dbReference>